<dbReference type="GO" id="GO:0005763">
    <property type="term" value="C:mitochondrial small ribosomal subunit"/>
    <property type="evidence" value="ECO:0007669"/>
    <property type="project" value="InterPro"/>
</dbReference>
<evidence type="ECO:0000256" key="3">
    <source>
        <dbReference type="ARBA" id="ARBA00022980"/>
    </source>
</evidence>
<dbReference type="Proteomes" id="UP000256964">
    <property type="component" value="Unassembled WGS sequence"/>
</dbReference>
<sequence>MATKRIASKVHKQASRLLREGYIQREPAWYRAVLDHPPLPLPAREPPSRSPFDAPLNVPLTRPAESKKIQPLKVQYVEDEVRRQFFRDHPFEAFRQRSLVEGAAVESEHPIRGAEWTRLRQRGRNPTSEDAIRYAVNLYEHHGMDLSSAYASAVAQFRSLRSELQTARAVALTEAEHLGMEFGPSQVEITFAKEEKAFNTFRESAAESQAAETERKRWKAVVEREGPPEQWTRGQEYTRLWKEGVRPVYAPVFVEPEIKPEGLASPEQEAQRVATSADYMNLIQARRGTSTRSR</sequence>
<evidence type="ECO:0000256" key="7">
    <source>
        <dbReference type="ARBA" id="ARBA00035421"/>
    </source>
</evidence>
<keyword evidence="5" id="KW-0687">Ribonucleoprotein</keyword>
<evidence type="ECO:0000313" key="9">
    <source>
        <dbReference type="Proteomes" id="UP000256964"/>
    </source>
</evidence>
<proteinExistence type="inferred from homology"/>
<keyword evidence="4" id="KW-0496">Mitochondrion</keyword>
<gene>
    <name evidence="8" type="ORF">OH76DRAFT_1436223</name>
</gene>
<protein>
    <recommendedName>
        <fullName evidence="6">Small ribosomal subunit protein mS23</fullName>
    </recommendedName>
    <alternativeName>
        <fullName evidence="7">37S ribosomal protein S25, mitochondrial</fullName>
    </alternativeName>
</protein>
<evidence type="ECO:0000256" key="2">
    <source>
        <dbReference type="ARBA" id="ARBA00009864"/>
    </source>
</evidence>
<dbReference type="OrthoDB" id="5542239at2759"/>
<comment type="subcellular location">
    <subcellularLocation>
        <location evidence="1">Mitochondrion</location>
    </subcellularLocation>
</comment>
<evidence type="ECO:0000256" key="5">
    <source>
        <dbReference type="ARBA" id="ARBA00023274"/>
    </source>
</evidence>
<dbReference type="GO" id="GO:0003735">
    <property type="term" value="F:structural constituent of ribosome"/>
    <property type="evidence" value="ECO:0007669"/>
    <property type="project" value="InterPro"/>
</dbReference>
<evidence type="ECO:0000313" key="8">
    <source>
        <dbReference type="EMBL" id="RDX51117.1"/>
    </source>
</evidence>
<comment type="similarity">
    <text evidence="2">Belongs to the mitochondrion-specific ribosomal protein mS23 family.</text>
</comment>
<keyword evidence="9" id="KW-1185">Reference proteome</keyword>
<evidence type="ECO:0000256" key="4">
    <source>
        <dbReference type="ARBA" id="ARBA00023128"/>
    </source>
</evidence>
<dbReference type="PANTHER" id="PTHR37799">
    <property type="entry name" value="37S RIBOSOMAL PROTEIN S25, MITOCHONDRIAL"/>
    <property type="match status" value="1"/>
</dbReference>
<dbReference type="AlphaFoldDB" id="A0A371DF16"/>
<reference evidence="8 9" key="1">
    <citation type="journal article" date="2018" name="Biotechnol. Biofuels">
        <title>Integrative visual omics of the white-rot fungus Polyporus brumalis exposes the biotechnological potential of its oxidative enzymes for delignifying raw plant biomass.</title>
        <authorList>
            <person name="Miyauchi S."/>
            <person name="Rancon A."/>
            <person name="Drula E."/>
            <person name="Hage H."/>
            <person name="Chaduli D."/>
            <person name="Favel A."/>
            <person name="Grisel S."/>
            <person name="Henrissat B."/>
            <person name="Herpoel-Gimbert I."/>
            <person name="Ruiz-Duenas F.J."/>
            <person name="Chevret D."/>
            <person name="Hainaut M."/>
            <person name="Lin J."/>
            <person name="Wang M."/>
            <person name="Pangilinan J."/>
            <person name="Lipzen A."/>
            <person name="Lesage-Meessen L."/>
            <person name="Navarro D."/>
            <person name="Riley R."/>
            <person name="Grigoriev I.V."/>
            <person name="Zhou S."/>
            <person name="Raouche S."/>
            <person name="Rosso M.N."/>
        </authorList>
    </citation>
    <scope>NUCLEOTIDE SEQUENCE [LARGE SCALE GENOMIC DNA]</scope>
    <source>
        <strain evidence="8 9">BRFM 1820</strain>
    </source>
</reference>
<dbReference type="PANTHER" id="PTHR37799:SF1">
    <property type="entry name" value="SMALL RIBOSOMAL SUBUNIT PROTEIN MS23"/>
    <property type="match status" value="1"/>
</dbReference>
<dbReference type="Pfam" id="PF13741">
    <property type="entry name" value="MRP-S25"/>
    <property type="match status" value="1"/>
</dbReference>
<dbReference type="STRING" id="139420.A0A371DF16"/>
<keyword evidence="3" id="KW-0689">Ribosomal protein</keyword>
<evidence type="ECO:0000256" key="1">
    <source>
        <dbReference type="ARBA" id="ARBA00004173"/>
    </source>
</evidence>
<dbReference type="InterPro" id="IPR016939">
    <property type="entry name" value="Ribosomal_mS23_fun"/>
</dbReference>
<name>A0A371DF16_9APHY</name>
<organism evidence="8 9">
    <name type="scientific">Lentinus brumalis</name>
    <dbReference type="NCBI Taxonomy" id="2498619"/>
    <lineage>
        <taxon>Eukaryota</taxon>
        <taxon>Fungi</taxon>
        <taxon>Dikarya</taxon>
        <taxon>Basidiomycota</taxon>
        <taxon>Agaricomycotina</taxon>
        <taxon>Agaricomycetes</taxon>
        <taxon>Polyporales</taxon>
        <taxon>Polyporaceae</taxon>
        <taxon>Lentinus</taxon>
    </lineage>
</organism>
<accession>A0A371DF16</accession>
<evidence type="ECO:0000256" key="6">
    <source>
        <dbReference type="ARBA" id="ARBA00035137"/>
    </source>
</evidence>
<dbReference type="EMBL" id="KZ857396">
    <property type="protein sequence ID" value="RDX51117.1"/>
    <property type="molecule type" value="Genomic_DNA"/>
</dbReference>